<proteinExistence type="predicted"/>
<evidence type="ECO:0000313" key="2">
    <source>
        <dbReference type="Proteomes" id="UP001226091"/>
    </source>
</evidence>
<gene>
    <name evidence="1" type="ORF">QLQ22_21375</name>
</gene>
<dbReference type="EMBL" id="CP126116">
    <property type="protein sequence ID" value="WHZ57180.1"/>
    <property type="molecule type" value="Genomic_DNA"/>
</dbReference>
<keyword evidence="2" id="KW-1185">Reference proteome</keyword>
<dbReference type="Proteomes" id="UP001226091">
    <property type="component" value="Chromosome"/>
</dbReference>
<reference evidence="2" key="1">
    <citation type="journal article" date="2025" name="Aquaculture">
        <title>Assessment of the bioflocculant production and safety properties of Metabacillus hrfriensis sp. nov. based on phenotypic and whole-genome sequencing analysis.</title>
        <authorList>
            <person name="Zhang R."/>
            <person name="Zhao Z."/>
            <person name="Luo L."/>
            <person name="Wang S."/>
            <person name="Guo K."/>
            <person name="Xu W."/>
        </authorList>
    </citation>
    <scope>NUCLEOTIDE SEQUENCE [LARGE SCALE GENOMIC DNA]</scope>
    <source>
        <strain evidence="2">CT-WN-B3</strain>
    </source>
</reference>
<protein>
    <submittedName>
        <fullName evidence="1">Uncharacterized protein</fullName>
    </submittedName>
</protein>
<organism evidence="1 2">
    <name type="scientific">Metabacillus hrfriensis</name>
    <dbReference type="NCBI Taxonomy" id="3048891"/>
    <lineage>
        <taxon>Bacteria</taxon>
        <taxon>Bacillati</taxon>
        <taxon>Bacillota</taxon>
        <taxon>Bacilli</taxon>
        <taxon>Bacillales</taxon>
        <taxon>Bacillaceae</taxon>
        <taxon>Metabacillus</taxon>
    </lineage>
</organism>
<sequence>MNPITGSKLKINRQFKTKDSLINNGIKRYINHKTEIAGYVMREDQAFAKGCFYGVILSIPIWILIFYIIYRI</sequence>
<name>A0ACD4R9M1_9BACI</name>
<accession>A0ACD4R9M1</accession>
<evidence type="ECO:0000313" key="1">
    <source>
        <dbReference type="EMBL" id="WHZ57180.1"/>
    </source>
</evidence>